<dbReference type="RefSeq" id="WP_208841901.1">
    <property type="nucleotide sequence ID" value="NZ_CP072133.1"/>
</dbReference>
<dbReference type="EMBL" id="CP072133">
    <property type="protein sequence ID" value="QTH70305.1"/>
    <property type="molecule type" value="Genomic_DNA"/>
</dbReference>
<feature type="region of interest" description="Disordered" evidence="1">
    <location>
        <begin position="64"/>
        <end position="92"/>
    </location>
</feature>
<name>A0A975DES0_9GAMM</name>
<evidence type="ECO:0000256" key="1">
    <source>
        <dbReference type="SAM" id="MobiDB-lite"/>
    </source>
</evidence>
<proteinExistence type="predicted"/>
<dbReference type="Proteomes" id="UP000664904">
    <property type="component" value="Chromosome"/>
</dbReference>
<organism evidence="2 3">
    <name type="scientific">Pseudoalteromonas xiamenensis</name>
    <dbReference type="NCBI Taxonomy" id="882626"/>
    <lineage>
        <taxon>Bacteria</taxon>
        <taxon>Pseudomonadati</taxon>
        <taxon>Pseudomonadota</taxon>
        <taxon>Gammaproteobacteria</taxon>
        <taxon>Alteromonadales</taxon>
        <taxon>Pseudoalteromonadaceae</taxon>
        <taxon>Pseudoalteromonas</taxon>
    </lineage>
</organism>
<reference evidence="2" key="1">
    <citation type="submission" date="2021-03" db="EMBL/GenBank/DDBJ databases">
        <title>Complete Genome of Pseudoalteromonas xiamenensis STKMTI.2, a new potential marine bacterium producing anti-Vibrio compounds.</title>
        <authorList>
            <person name="Handayani D.P."/>
            <person name="Isnansetyo A."/>
            <person name="Istiqomah I."/>
            <person name="Jumina J."/>
        </authorList>
    </citation>
    <scope>NUCLEOTIDE SEQUENCE</scope>
    <source>
        <strain evidence="2">STKMTI.2</strain>
    </source>
</reference>
<dbReference type="AlphaFoldDB" id="A0A975DES0"/>
<evidence type="ECO:0000313" key="3">
    <source>
        <dbReference type="Proteomes" id="UP000664904"/>
    </source>
</evidence>
<sequence>MKTNKYCNFMSVSLLCVAIPCVGQHDPGVKPETPVLNDSTPSKAFLMYLAELEKVNEEWVGPLDMESSLEPDNKRREEVDVKCDRSKDECKK</sequence>
<keyword evidence="3" id="KW-1185">Reference proteome</keyword>
<accession>A0A975DES0</accession>
<gene>
    <name evidence="2" type="ORF">J5O05_09725</name>
</gene>
<evidence type="ECO:0000313" key="2">
    <source>
        <dbReference type="EMBL" id="QTH70305.1"/>
    </source>
</evidence>
<feature type="compositionally biased region" description="Basic and acidic residues" evidence="1">
    <location>
        <begin position="71"/>
        <end position="92"/>
    </location>
</feature>
<dbReference type="KEGG" id="pxi:J5O05_09725"/>
<protein>
    <submittedName>
        <fullName evidence="2">Uncharacterized protein</fullName>
    </submittedName>
</protein>